<protein>
    <submittedName>
        <fullName evidence="1">Uncharacterized protein</fullName>
    </submittedName>
</protein>
<name>D4MZS2_ANAHA</name>
<reference evidence="1 2" key="2">
    <citation type="submission" date="2010-03" db="EMBL/GenBank/DDBJ databases">
        <authorList>
            <person name="Pajon A."/>
        </authorList>
    </citation>
    <scope>NUCLEOTIDE SEQUENCE [LARGE SCALE GENOMIC DNA]</scope>
    <source>
        <strain evidence="1 2">SSC/2</strain>
    </source>
</reference>
<evidence type="ECO:0000313" key="1">
    <source>
        <dbReference type="EMBL" id="CBL38117.1"/>
    </source>
</evidence>
<dbReference type="RefSeq" id="WP_015530409.1">
    <property type="nucleotide sequence ID" value="NC_021016.1"/>
</dbReference>
<organism evidence="1 2">
    <name type="scientific">Anaerostipes hadrus</name>
    <dbReference type="NCBI Taxonomy" id="649756"/>
    <lineage>
        <taxon>Bacteria</taxon>
        <taxon>Bacillati</taxon>
        <taxon>Bacillota</taxon>
        <taxon>Clostridia</taxon>
        <taxon>Lachnospirales</taxon>
        <taxon>Lachnospiraceae</taxon>
        <taxon>Anaerostipes</taxon>
    </lineage>
</organism>
<dbReference type="Proteomes" id="UP000008960">
    <property type="component" value="Chromosome"/>
</dbReference>
<reference evidence="1 2" key="1">
    <citation type="submission" date="2010-03" db="EMBL/GenBank/DDBJ databases">
        <title>The genome sequence of Clostridiales sp. SSC/2.</title>
        <authorList>
            <consortium name="metaHIT consortium -- http://www.metahit.eu/"/>
            <person name="Pajon A."/>
            <person name="Turner K."/>
            <person name="Parkhill J."/>
            <person name="Duncan S."/>
            <person name="Flint H."/>
        </authorList>
    </citation>
    <scope>NUCLEOTIDE SEQUENCE [LARGE SCALE GENOMIC DNA]</scope>
    <source>
        <strain evidence="1 2">SSC/2</strain>
    </source>
</reference>
<proteinExistence type="predicted"/>
<dbReference type="AlphaFoldDB" id="D4MZS2"/>
<dbReference type="EMBL" id="FP929061">
    <property type="protein sequence ID" value="CBL38117.1"/>
    <property type="molecule type" value="Genomic_DNA"/>
</dbReference>
<evidence type="ECO:0000313" key="2">
    <source>
        <dbReference type="Proteomes" id="UP000008960"/>
    </source>
</evidence>
<accession>D4MZS2</accession>
<gene>
    <name evidence="1" type="ORF">CL2_11310</name>
</gene>
<dbReference type="PATRIC" id="fig|245018.3.peg.1366"/>
<sequence>MELQIGQAVLRISNQTDSRLLEQTLKLIGAFSFCGKSKKDDPAVFWLWDF</sequence>
<dbReference type="KEGG" id="bprl:CL2_11310"/>